<sequence length="39" mass="4768">MLRFYPYYTKNHPFLISKTVFKINNSMIYYLITIVSFSI</sequence>
<evidence type="ECO:0000313" key="2">
    <source>
        <dbReference type="Proteomes" id="UP000095591"/>
    </source>
</evidence>
<protein>
    <submittedName>
        <fullName evidence="1">Uncharacterized protein</fullName>
    </submittedName>
</protein>
<accession>A0A173VS17</accession>
<proteinExistence type="predicted"/>
<evidence type="ECO:0000313" key="1">
    <source>
        <dbReference type="EMBL" id="CUN28738.1"/>
    </source>
</evidence>
<name>A0A173VS17_PARDI</name>
<dbReference type="Proteomes" id="UP000095591">
    <property type="component" value="Unassembled WGS sequence"/>
</dbReference>
<organism evidence="1 2">
    <name type="scientific">Parabacteroides distasonis</name>
    <dbReference type="NCBI Taxonomy" id="823"/>
    <lineage>
        <taxon>Bacteria</taxon>
        <taxon>Pseudomonadati</taxon>
        <taxon>Bacteroidota</taxon>
        <taxon>Bacteroidia</taxon>
        <taxon>Bacteroidales</taxon>
        <taxon>Tannerellaceae</taxon>
        <taxon>Parabacteroides</taxon>
    </lineage>
</organism>
<dbReference type="EMBL" id="CYXP01000008">
    <property type="protein sequence ID" value="CUN28738.1"/>
    <property type="molecule type" value="Genomic_DNA"/>
</dbReference>
<dbReference type="AlphaFoldDB" id="A0A173VS17"/>
<gene>
    <name evidence="1" type="ORF">ERS852429_03299</name>
</gene>
<reference evidence="1 2" key="1">
    <citation type="submission" date="2015-09" db="EMBL/GenBank/DDBJ databases">
        <authorList>
            <consortium name="Pathogen Informatics"/>
        </authorList>
    </citation>
    <scope>NUCLEOTIDE SEQUENCE [LARGE SCALE GENOMIC DNA]</scope>
    <source>
        <strain evidence="1 2">2789STDY5608872</strain>
    </source>
</reference>